<geneLocation type="plasmid" evidence="1">
    <name>RCFBPv3_mp</name>
</geneLocation>
<organism evidence="1">
    <name type="scientific">Ralstonia solanacearum CFBP2957</name>
    <dbReference type="NCBI Taxonomy" id="859656"/>
    <lineage>
        <taxon>Bacteria</taxon>
        <taxon>Pseudomonadati</taxon>
        <taxon>Pseudomonadota</taxon>
        <taxon>Betaproteobacteria</taxon>
        <taxon>Burkholderiales</taxon>
        <taxon>Burkholderiaceae</taxon>
        <taxon>Ralstonia</taxon>
        <taxon>Ralstonia solanacearum species complex</taxon>
    </lineage>
</organism>
<proteinExistence type="predicted"/>
<sequence length="284" mass="33033">MTPLDPRFVRKLSLLCCHCVRNIAYYHVGFIGEDGTGDLKHPSEFGVTVNGNMLDIDVLEWCKLFADGKARHHWKRFVRKDTDQHQFLAGLLTTAEISLDDWKRYLDEMRVYRDKFVAHLDDQHVMKIPRLELALKCVFFSMLTCEQRRLPRFSSRHIWPIFPMIWRLTMTLVVPKDVPTMQRQGLQTDNGKTTEAVMANHLLYEFRQDEQDDFSAVCKKYGRSVDEFDVRDEDQYPAGGAVGPIRREVTVALRGKDAMKLYDGGHVSRWIVDFEDDLKAGVFD</sequence>
<dbReference type="RefSeq" id="WP_013208792.1">
    <property type="nucleotide sequence ID" value="NC_014309.1"/>
</dbReference>
<evidence type="ECO:0000313" key="1">
    <source>
        <dbReference type="EMBL" id="CBJ54318.1"/>
    </source>
</evidence>
<reference evidence="1" key="1">
    <citation type="journal article" date="2010" name="BMC Genomics">
        <title>Genomes of three tomato pathogens within the Ralstonia solanacearum species complex reveal significant evolutionary divergence.</title>
        <authorList>
            <person name="Remenant B."/>
            <person name="Coupat-Goutaland B."/>
            <person name="Guidot A."/>
            <person name="Cellier G."/>
            <person name="Wicker E."/>
            <person name="Allen C."/>
            <person name="Fegan M."/>
            <person name="Pruvost O."/>
            <person name="Elbaz M."/>
            <person name="Calteau A."/>
            <person name="Salvignol G."/>
            <person name="Mornico D."/>
            <person name="Mangenot S."/>
            <person name="Barbe V."/>
            <person name="Medigue C."/>
            <person name="Prior P."/>
        </authorList>
    </citation>
    <scope>NUCLEOTIDE SEQUENCE [LARGE SCALE GENOMIC DNA]</scope>
    <source>
        <strain evidence="1">CFBP2957</strain>
        <plasmid evidence="1">RCFBPv3_mp</plasmid>
    </source>
</reference>
<gene>
    <name evidence="1" type="ORF">RCFBP_mp30232</name>
</gene>
<keyword evidence="1" id="KW-0614">Plasmid</keyword>
<dbReference type="PATRIC" id="fig|859656.5.peg.4699"/>
<dbReference type="EMBL" id="FP885907">
    <property type="protein sequence ID" value="CBJ54318.1"/>
    <property type="molecule type" value="Genomic_DNA"/>
</dbReference>
<dbReference type="AlphaFoldDB" id="D8P5Y2"/>
<accession>D8P5Y2</accession>
<reference evidence="1" key="2">
    <citation type="submission" date="2010-02" db="EMBL/GenBank/DDBJ databases">
        <authorList>
            <person name="Genoscope - CEA"/>
        </authorList>
    </citation>
    <scope>NUCLEOTIDE SEQUENCE</scope>
    <source>
        <strain evidence="1">CFBP2957</strain>
        <plasmid evidence="1">RCFBPv3_mp</plasmid>
    </source>
</reference>
<protein>
    <submittedName>
        <fullName evidence="1">Uncharacterized protein</fullName>
    </submittedName>
</protein>
<name>D8P5Y2_RALSL</name>